<dbReference type="EMBL" id="JARJCN010000110">
    <property type="protein sequence ID" value="KAJ7074848.1"/>
    <property type="molecule type" value="Genomic_DNA"/>
</dbReference>
<comment type="caution">
    <text evidence="1">The sequence shown here is derived from an EMBL/GenBank/DDBJ whole genome shotgun (WGS) entry which is preliminary data.</text>
</comment>
<feature type="non-terminal residue" evidence="1">
    <location>
        <position position="1"/>
    </location>
</feature>
<accession>A0AAD6TNK6</accession>
<organism evidence="1 2">
    <name type="scientific">Mycena belliarum</name>
    <dbReference type="NCBI Taxonomy" id="1033014"/>
    <lineage>
        <taxon>Eukaryota</taxon>
        <taxon>Fungi</taxon>
        <taxon>Dikarya</taxon>
        <taxon>Basidiomycota</taxon>
        <taxon>Agaricomycotina</taxon>
        <taxon>Agaricomycetes</taxon>
        <taxon>Agaricomycetidae</taxon>
        <taxon>Agaricales</taxon>
        <taxon>Marasmiineae</taxon>
        <taxon>Mycenaceae</taxon>
        <taxon>Mycena</taxon>
    </lineage>
</organism>
<proteinExistence type="predicted"/>
<reference evidence="1" key="1">
    <citation type="submission" date="2023-03" db="EMBL/GenBank/DDBJ databases">
        <title>Massive genome expansion in bonnet fungi (Mycena s.s.) driven by repeated elements and novel gene families across ecological guilds.</title>
        <authorList>
            <consortium name="Lawrence Berkeley National Laboratory"/>
            <person name="Harder C.B."/>
            <person name="Miyauchi S."/>
            <person name="Viragh M."/>
            <person name="Kuo A."/>
            <person name="Thoen E."/>
            <person name="Andreopoulos B."/>
            <person name="Lu D."/>
            <person name="Skrede I."/>
            <person name="Drula E."/>
            <person name="Henrissat B."/>
            <person name="Morin E."/>
            <person name="Kohler A."/>
            <person name="Barry K."/>
            <person name="LaButti K."/>
            <person name="Morin E."/>
            <person name="Salamov A."/>
            <person name="Lipzen A."/>
            <person name="Mereny Z."/>
            <person name="Hegedus B."/>
            <person name="Baldrian P."/>
            <person name="Stursova M."/>
            <person name="Weitz H."/>
            <person name="Taylor A."/>
            <person name="Grigoriev I.V."/>
            <person name="Nagy L.G."/>
            <person name="Martin F."/>
            <person name="Kauserud H."/>
        </authorList>
    </citation>
    <scope>NUCLEOTIDE SEQUENCE</scope>
    <source>
        <strain evidence="1">CBHHK173m</strain>
    </source>
</reference>
<dbReference type="AlphaFoldDB" id="A0AAD6TNK6"/>
<keyword evidence="2" id="KW-1185">Reference proteome</keyword>
<gene>
    <name evidence="1" type="ORF">B0H15DRAFT_792688</name>
</gene>
<dbReference type="Proteomes" id="UP001222325">
    <property type="component" value="Unassembled WGS sequence"/>
</dbReference>
<name>A0AAD6TNK6_9AGAR</name>
<evidence type="ECO:0000313" key="1">
    <source>
        <dbReference type="EMBL" id="KAJ7074848.1"/>
    </source>
</evidence>
<protein>
    <submittedName>
        <fullName evidence="1">Uncharacterized protein</fullName>
    </submittedName>
</protein>
<evidence type="ECO:0000313" key="2">
    <source>
        <dbReference type="Proteomes" id="UP001222325"/>
    </source>
</evidence>
<sequence length="268" mass="30915">LFSETGIWPIKYRRVYLALKYLCYLLKLESERPASNALCESLSLAREQHISWINDLRIVLSRLHVPVALDISLGFDVHQVEDAMKCVEKSMEAWIDTEIESSSKVREMLSGRMEMDSESGKLIKKTLAFRHYLRLTSPEHRRALTQLVLSSHSLAIERRRWKERGKPTVPEQWRLCRFCYAYIEDPAHAMFVCQNPDLVALRSVFVAGIEKLVPGISDEFSDALQMFKGLLSRRELTPLLGKLAFDVLQVFDASPMLLVREPVNRVDH</sequence>